<reference evidence="3" key="1">
    <citation type="journal article" date="2014" name="Sci. Rep.">
        <title>Minimally destructive sampling of type specimens of Pyropia (Bangiales, Rhodophyta) recovers complete plastid and mitochondrial genomes.</title>
        <authorList>
            <person name="Hughey J.R."/>
            <person name="Gabrielson P.W."/>
            <person name="Rohmer L."/>
            <person name="Tortolani J."/>
            <person name="Silva M."/>
            <person name="Miller K.A."/>
            <person name="Young J.D."/>
            <person name="Martell C."/>
            <person name="Ruediger E."/>
        </authorList>
    </citation>
    <scope>NUCLEOTIDE SEQUENCE</scope>
</reference>
<dbReference type="AlphaFoldDB" id="A0A059XM83"/>
<sequence length="59" mass="7025">MNISNQLSLEQEFELVLYKQKIELLNLEQSRNLLSETLKTMLLKDNIIKYVIKNSHFSQ</sequence>
<protein>
    <recommendedName>
        <fullName evidence="2">Uncharacterized protein ycf18</fullName>
    </recommendedName>
</protein>
<dbReference type="EMBL" id="KJ776837">
    <property type="protein sequence ID" value="AIA21599.1"/>
    <property type="molecule type" value="Genomic_DNA"/>
</dbReference>
<accession>A0A059XM83</accession>
<dbReference type="Gene3D" id="1.10.287.670">
    <property type="entry name" value="Phycobilisome degradation protein NblA"/>
    <property type="match status" value="1"/>
</dbReference>
<organism evidence="3">
    <name type="scientific">Pyropia fucicola</name>
    <dbReference type="NCBI Taxonomy" id="144551"/>
    <lineage>
        <taxon>Eukaryota</taxon>
        <taxon>Rhodophyta</taxon>
        <taxon>Bangiophyceae</taxon>
        <taxon>Bangiales</taxon>
        <taxon>Bangiaceae</taxon>
        <taxon>Pyropia</taxon>
    </lineage>
</organism>
<evidence type="ECO:0000256" key="2">
    <source>
        <dbReference type="ARBA" id="ARBA00021553"/>
    </source>
</evidence>
<dbReference type="SUPFAM" id="SSF109859">
    <property type="entry name" value="NblA-like"/>
    <property type="match status" value="1"/>
</dbReference>
<dbReference type="InterPro" id="IPR036904">
    <property type="entry name" value="NblA_sf"/>
</dbReference>
<dbReference type="InterPro" id="IPR007574">
    <property type="entry name" value="NblA"/>
</dbReference>
<keyword evidence="3" id="KW-0934">Plastid</keyword>
<evidence type="ECO:0000313" key="3">
    <source>
        <dbReference type="EMBL" id="AIA21599.1"/>
    </source>
</evidence>
<geneLocation type="plastid" evidence="3"/>
<dbReference type="Pfam" id="PF04485">
    <property type="entry name" value="NblA"/>
    <property type="match status" value="1"/>
</dbReference>
<proteinExistence type="inferred from homology"/>
<comment type="similarity">
    <text evidence="1">Belongs to the ycf18/nblA family.</text>
</comment>
<evidence type="ECO:0000256" key="1">
    <source>
        <dbReference type="ARBA" id="ARBA00008091"/>
    </source>
</evidence>
<name>A0A059XM83_9RHOD</name>
<gene>
    <name evidence="3" type="primary">nblA</name>
</gene>